<organism evidence="2 3">
    <name type="scientific">Streptomyces actuosus</name>
    <dbReference type="NCBI Taxonomy" id="1885"/>
    <lineage>
        <taxon>Bacteria</taxon>
        <taxon>Bacillati</taxon>
        <taxon>Actinomycetota</taxon>
        <taxon>Actinomycetes</taxon>
        <taxon>Kitasatosporales</taxon>
        <taxon>Streptomycetaceae</taxon>
        <taxon>Streptomyces</taxon>
    </lineage>
</organism>
<dbReference type="GO" id="GO:0016301">
    <property type="term" value="F:kinase activity"/>
    <property type="evidence" value="ECO:0007669"/>
    <property type="project" value="UniProtKB-KW"/>
</dbReference>
<dbReference type="Gene3D" id="3.30.565.10">
    <property type="entry name" value="Histidine kinase-like ATPase, C-terminal domain"/>
    <property type="match status" value="1"/>
</dbReference>
<proteinExistence type="predicted"/>
<keyword evidence="2" id="KW-0808">Transferase</keyword>
<evidence type="ECO:0000313" key="3">
    <source>
        <dbReference type="Proteomes" id="UP000788262"/>
    </source>
</evidence>
<dbReference type="InterPro" id="IPR036890">
    <property type="entry name" value="HATPase_C_sf"/>
</dbReference>
<keyword evidence="3" id="KW-1185">Reference proteome</keyword>
<evidence type="ECO:0000256" key="1">
    <source>
        <dbReference type="SAM" id="MobiDB-lite"/>
    </source>
</evidence>
<reference evidence="2 3" key="1">
    <citation type="submission" date="2021-02" db="EMBL/GenBank/DDBJ databases">
        <title>Whole genome sequencing of Streptomyces actuosus VRA1.</title>
        <authorList>
            <person name="Sen G."/>
            <person name="Sen A."/>
        </authorList>
    </citation>
    <scope>NUCLEOTIDE SEQUENCE [LARGE SCALE GENOMIC DNA]</scope>
    <source>
        <strain evidence="2 3">VRA1</strain>
    </source>
</reference>
<dbReference type="RefSeq" id="WP_205382918.1">
    <property type="nucleotide sequence ID" value="NZ_JAFFZS010000007.1"/>
</dbReference>
<gene>
    <name evidence="2" type="ORF">JS756_11345</name>
</gene>
<dbReference type="EMBL" id="JAFFZS010000007">
    <property type="protein sequence ID" value="MBN0044692.1"/>
    <property type="molecule type" value="Genomic_DNA"/>
</dbReference>
<dbReference type="Proteomes" id="UP000788262">
    <property type="component" value="Unassembled WGS sequence"/>
</dbReference>
<keyword evidence="2" id="KW-0418">Kinase</keyword>
<feature type="region of interest" description="Disordered" evidence="1">
    <location>
        <begin position="1"/>
        <end position="39"/>
    </location>
</feature>
<name>A0ABS2VNM6_STRAS</name>
<sequence>MNPSPHYPAPTAAVTAGFSTRPVPSTSVPTQRPDSVKEESQPKLLRLRFMVPDEPVFVWDGSVTATAAAGRNARLLARTRLTVARWTGDVEDAARIVEKLVDNAVRHTPVDETDKIQVHLYVDSAGQLLVEVDDPMPELPGFFAALAWQPAGEGEKPRGLWCVQEAGAELAFRRRRDANGLVMGKAVQARLAGAVLEVSA</sequence>
<feature type="compositionally biased region" description="Polar residues" evidence="1">
    <location>
        <begin position="22"/>
        <end position="33"/>
    </location>
</feature>
<accession>A0ABS2VNM6</accession>
<evidence type="ECO:0000313" key="2">
    <source>
        <dbReference type="EMBL" id="MBN0044692.1"/>
    </source>
</evidence>
<comment type="caution">
    <text evidence="2">The sequence shown here is derived from an EMBL/GenBank/DDBJ whole genome shotgun (WGS) entry which is preliminary data.</text>
</comment>
<protein>
    <submittedName>
        <fullName evidence="2">Sensor histidine kinase</fullName>
    </submittedName>
</protein>
<dbReference type="SUPFAM" id="SSF55874">
    <property type="entry name" value="ATPase domain of HSP90 chaperone/DNA topoisomerase II/histidine kinase"/>
    <property type="match status" value="1"/>
</dbReference>